<feature type="compositionally biased region" description="Polar residues" evidence="1">
    <location>
        <begin position="18"/>
        <end position="29"/>
    </location>
</feature>
<evidence type="ECO:0000313" key="3">
    <source>
        <dbReference type="Proteomes" id="UP000823388"/>
    </source>
</evidence>
<reference evidence="2" key="1">
    <citation type="submission" date="2020-05" db="EMBL/GenBank/DDBJ databases">
        <title>WGS assembly of Panicum virgatum.</title>
        <authorList>
            <person name="Lovell J.T."/>
            <person name="Jenkins J."/>
            <person name="Shu S."/>
            <person name="Juenger T.E."/>
            <person name="Schmutz J."/>
        </authorList>
    </citation>
    <scope>NUCLEOTIDE SEQUENCE</scope>
    <source>
        <strain evidence="2">AP13</strain>
    </source>
</reference>
<comment type="caution">
    <text evidence="2">The sequence shown here is derived from an EMBL/GenBank/DDBJ whole genome shotgun (WGS) entry which is preliminary data.</text>
</comment>
<proteinExistence type="predicted"/>
<sequence>MSKVGSVTRCRICKQPGHNKSTCARSTGRSQSHSHVHPPQSAANVNPVQSQSHPNSQNALVPLPMSQQSVTSTKKRKQPCTVSTSKATKKCNDIGFLYSEKTATTMLVLCRFLC</sequence>
<evidence type="ECO:0000256" key="1">
    <source>
        <dbReference type="SAM" id="MobiDB-lite"/>
    </source>
</evidence>
<keyword evidence="3" id="KW-1185">Reference proteome</keyword>
<name>A0A8T0Q2X6_PANVG</name>
<organism evidence="2 3">
    <name type="scientific">Panicum virgatum</name>
    <name type="common">Blackwell switchgrass</name>
    <dbReference type="NCBI Taxonomy" id="38727"/>
    <lineage>
        <taxon>Eukaryota</taxon>
        <taxon>Viridiplantae</taxon>
        <taxon>Streptophyta</taxon>
        <taxon>Embryophyta</taxon>
        <taxon>Tracheophyta</taxon>
        <taxon>Spermatophyta</taxon>
        <taxon>Magnoliopsida</taxon>
        <taxon>Liliopsida</taxon>
        <taxon>Poales</taxon>
        <taxon>Poaceae</taxon>
        <taxon>PACMAD clade</taxon>
        <taxon>Panicoideae</taxon>
        <taxon>Panicodae</taxon>
        <taxon>Paniceae</taxon>
        <taxon>Panicinae</taxon>
        <taxon>Panicum</taxon>
        <taxon>Panicum sect. Hiantes</taxon>
    </lineage>
</organism>
<feature type="region of interest" description="Disordered" evidence="1">
    <location>
        <begin position="1"/>
        <end position="82"/>
    </location>
</feature>
<dbReference type="AlphaFoldDB" id="A0A8T0Q2X6"/>
<gene>
    <name evidence="2" type="ORF">PVAP13_7NG302600</name>
</gene>
<accession>A0A8T0Q2X6</accession>
<feature type="compositionally biased region" description="Polar residues" evidence="1">
    <location>
        <begin position="42"/>
        <end position="72"/>
    </location>
</feature>
<evidence type="ECO:0000313" key="2">
    <source>
        <dbReference type="EMBL" id="KAG2568220.1"/>
    </source>
</evidence>
<dbReference type="EMBL" id="CM029050">
    <property type="protein sequence ID" value="KAG2568220.1"/>
    <property type="molecule type" value="Genomic_DNA"/>
</dbReference>
<dbReference type="Proteomes" id="UP000823388">
    <property type="component" value="Chromosome 7N"/>
</dbReference>
<protein>
    <submittedName>
        <fullName evidence="2">Uncharacterized protein</fullName>
    </submittedName>
</protein>
<feature type="compositionally biased region" description="Low complexity" evidence="1">
    <location>
        <begin position="30"/>
        <end position="41"/>
    </location>
</feature>